<sequence>MAVRPIVIYTEPVLHQRAADVTEIDDEVRTLVADMFETMDAANGVGLAAPQVGVGLRIFTWDYDEHDDDAPSRGVVINPQITLSKVSGANPDPERHTEGCLSVPGLDFPLQRADYAHLTGIDVDGNPVDFEATGWFARILQHEYWHLEGKLYVDMLNDRWTRRWKRERKKAGMTEPGLTWMPGVDPDPFGH</sequence>
<dbReference type="PANTHER" id="PTHR10458">
    <property type="entry name" value="PEPTIDE DEFORMYLASE"/>
    <property type="match status" value="1"/>
</dbReference>
<protein>
    <recommendedName>
        <fullName evidence="6">Peptide deformylase</fullName>
        <shortName evidence="6">PDF</shortName>
        <ecNumber evidence="6">3.5.1.88</ecNumber>
    </recommendedName>
    <alternativeName>
        <fullName evidence="6">Polypeptide deformylase</fullName>
    </alternativeName>
</protein>
<reference evidence="7 8" key="1">
    <citation type="submission" date="2014-07" db="EMBL/GenBank/DDBJ databases">
        <authorList>
            <person name="McCorrison J."/>
            <person name="Sanka R."/>
            <person name="Torralba M."/>
            <person name="Gillis M."/>
            <person name="Haft D.H."/>
            <person name="Methe B."/>
            <person name="Sutton G."/>
            <person name="Nelson K.E."/>
        </authorList>
    </citation>
    <scope>NUCLEOTIDE SEQUENCE [LARGE SCALE GENOMIC DNA]</scope>
    <source>
        <strain evidence="7 8">DNF00011</strain>
    </source>
</reference>
<dbReference type="Proteomes" id="UP000053528">
    <property type="component" value="Unassembled WGS sequence"/>
</dbReference>
<gene>
    <name evidence="6" type="primary">def</name>
    <name evidence="7" type="ORF">HMPREF2128_00295</name>
</gene>
<comment type="catalytic activity">
    <reaction evidence="6">
        <text>N-terminal N-formyl-L-methionyl-[peptide] + H2O = N-terminal L-methionyl-[peptide] + formate</text>
        <dbReference type="Rhea" id="RHEA:24420"/>
        <dbReference type="Rhea" id="RHEA-COMP:10639"/>
        <dbReference type="Rhea" id="RHEA-COMP:10640"/>
        <dbReference type="ChEBI" id="CHEBI:15377"/>
        <dbReference type="ChEBI" id="CHEBI:15740"/>
        <dbReference type="ChEBI" id="CHEBI:49298"/>
        <dbReference type="ChEBI" id="CHEBI:64731"/>
        <dbReference type="EC" id="3.5.1.88"/>
    </reaction>
</comment>
<evidence type="ECO:0000256" key="4">
    <source>
        <dbReference type="ARBA" id="ARBA00022917"/>
    </source>
</evidence>
<dbReference type="NCBIfam" id="TIGR00079">
    <property type="entry name" value="pept_deformyl"/>
    <property type="match status" value="1"/>
</dbReference>
<evidence type="ECO:0000256" key="2">
    <source>
        <dbReference type="ARBA" id="ARBA00022723"/>
    </source>
</evidence>
<evidence type="ECO:0000256" key="6">
    <source>
        <dbReference type="HAMAP-Rule" id="MF_00163"/>
    </source>
</evidence>
<dbReference type="GO" id="GO:0046872">
    <property type="term" value="F:metal ion binding"/>
    <property type="evidence" value="ECO:0007669"/>
    <property type="project" value="UniProtKB-KW"/>
</dbReference>
<evidence type="ECO:0000313" key="8">
    <source>
        <dbReference type="Proteomes" id="UP000053528"/>
    </source>
</evidence>
<feature type="binding site" evidence="6">
    <location>
        <position position="146"/>
    </location>
    <ligand>
        <name>Fe cation</name>
        <dbReference type="ChEBI" id="CHEBI:24875"/>
    </ligand>
</feature>
<dbReference type="Pfam" id="PF01327">
    <property type="entry name" value="Pep_deformylase"/>
    <property type="match status" value="1"/>
</dbReference>
<evidence type="ECO:0000256" key="3">
    <source>
        <dbReference type="ARBA" id="ARBA00022801"/>
    </source>
</evidence>
<dbReference type="InterPro" id="IPR036821">
    <property type="entry name" value="Peptide_deformylase_sf"/>
</dbReference>
<feature type="binding site" evidence="6">
    <location>
        <position position="142"/>
    </location>
    <ligand>
        <name>Fe cation</name>
        <dbReference type="ChEBI" id="CHEBI:24875"/>
    </ligand>
</feature>
<dbReference type="GO" id="GO:0006412">
    <property type="term" value="P:translation"/>
    <property type="evidence" value="ECO:0007669"/>
    <property type="project" value="UniProtKB-UniRule"/>
</dbReference>
<accession>A0A095YHA3</accession>
<dbReference type="GO" id="GO:0042586">
    <property type="term" value="F:peptide deformylase activity"/>
    <property type="evidence" value="ECO:0007669"/>
    <property type="project" value="UniProtKB-UniRule"/>
</dbReference>
<dbReference type="CDD" id="cd00487">
    <property type="entry name" value="Pep_deformylase"/>
    <property type="match status" value="1"/>
</dbReference>
<keyword evidence="5 6" id="KW-0408">Iron</keyword>
<comment type="caution">
    <text evidence="7">The sequence shown here is derived from an EMBL/GenBank/DDBJ whole genome shotgun (WGS) entry which is preliminary data.</text>
</comment>
<dbReference type="Gene3D" id="3.90.45.10">
    <property type="entry name" value="Peptide deformylase"/>
    <property type="match status" value="1"/>
</dbReference>
<keyword evidence="4 6" id="KW-0648">Protein biosynthesis</keyword>
<feature type="binding site" evidence="6">
    <location>
        <position position="100"/>
    </location>
    <ligand>
        <name>Fe cation</name>
        <dbReference type="ChEBI" id="CHEBI:24875"/>
    </ligand>
</feature>
<keyword evidence="3 6" id="KW-0378">Hydrolase</keyword>
<keyword evidence="2 6" id="KW-0479">Metal-binding</keyword>
<dbReference type="NCBIfam" id="NF001159">
    <property type="entry name" value="PRK00150.1-3"/>
    <property type="match status" value="1"/>
</dbReference>
<comment type="similarity">
    <text evidence="1 6">Belongs to the polypeptide deformylase family.</text>
</comment>
<organism evidence="7 8">
    <name type="scientific">Pseudoglutamicibacter albus DNF00011</name>
    <dbReference type="NCBI Taxonomy" id="1401063"/>
    <lineage>
        <taxon>Bacteria</taxon>
        <taxon>Bacillati</taxon>
        <taxon>Actinomycetota</taxon>
        <taxon>Actinomycetes</taxon>
        <taxon>Micrococcales</taxon>
        <taxon>Micrococcaceae</taxon>
        <taxon>Pseudoglutamicibacter</taxon>
    </lineage>
</organism>
<proteinExistence type="inferred from homology"/>
<evidence type="ECO:0000256" key="5">
    <source>
        <dbReference type="ARBA" id="ARBA00023004"/>
    </source>
</evidence>
<dbReference type="HAMAP" id="MF_00163">
    <property type="entry name" value="Pep_deformylase"/>
    <property type="match status" value="1"/>
</dbReference>
<dbReference type="AlphaFoldDB" id="A0A095YHA3"/>
<name>A0A095YHA3_9MICC</name>
<evidence type="ECO:0000256" key="1">
    <source>
        <dbReference type="ARBA" id="ARBA00010759"/>
    </source>
</evidence>
<dbReference type="EMBL" id="JRNH01000001">
    <property type="protein sequence ID" value="KGF21775.1"/>
    <property type="molecule type" value="Genomic_DNA"/>
</dbReference>
<dbReference type="PIRSF" id="PIRSF004749">
    <property type="entry name" value="Pep_def"/>
    <property type="match status" value="1"/>
</dbReference>
<dbReference type="EC" id="3.5.1.88" evidence="6"/>
<comment type="function">
    <text evidence="6">Removes the formyl group from the N-terminal Met of newly synthesized proteins. Requires at least a dipeptide for an efficient rate of reaction. N-terminal L-methionine is a prerequisite for activity but the enzyme has broad specificity at other positions.</text>
</comment>
<feature type="active site" evidence="6">
    <location>
        <position position="143"/>
    </location>
</feature>
<dbReference type="InterPro" id="IPR023635">
    <property type="entry name" value="Peptide_deformylase"/>
</dbReference>
<dbReference type="SUPFAM" id="SSF56420">
    <property type="entry name" value="Peptide deformylase"/>
    <property type="match status" value="1"/>
</dbReference>
<dbReference type="PRINTS" id="PR01576">
    <property type="entry name" value="PDEFORMYLASE"/>
</dbReference>
<dbReference type="RefSeq" id="WP_035754274.1">
    <property type="nucleotide sequence ID" value="NZ_JRNH01000001.1"/>
</dbReference>
<evidence type="ECO:0000313" key="7">
    <source>
        <dbReference type="EMBL" id="KGF21775.1"/>
    </source>
</evidence>
<comment type="cofactor">
    <cofactor evidence="6">
        <name>Fe(2+)</name>
        <dbReference type="ChEBI" id="CHEBI:29033"/>
    </cofactor>
    <text evidence="6">Binds 1 Fe(2+) ion.</text>
</comment>
<dbReference type="PANTHER" id="PTHR10458:SF2">
    <property type="entry name" value="PEPTIDE DEFORMYLASE, MITOCHONDRIAL"/>
    <property type="match status" value="1"/>
</dbReference>